<dbReference type="AlphaFoldDB" id="A0A8J6MVQ2"/>
<protein>
    <submittedName>
        <fullName evidence="2">YjbQ family protein</fullName>
    </submittedName>
</protein>
<gene>
    <name evidence="2" type="ORF">H8E19_02500</name>
</gene>
<dbReference type="PANTHER" id="PTHR30615">
    <property type="entry name" value="UNCHARACTERIZED PROTEIN YJBQ-RELATED"/>
    <property type="match status" value="1"/>
</dbReference>
<dbReference type="PANTHER" id="PTHR30615:SF8">
    <property type="entry name" value="UPF0047 PROTEIN C4A8.02C"/>
    <property type="match status" value="1"/>
</dbReference>
<name>A0A8J6MVQ2_9DELT</name>
<dbReference type="SUPFAM" id="SSF111038">
    <property type="entry name" value="YjbQ-like"/>
    <property type="match status" value="1"/>
</dbReference>
<dbReference type="InterPro" id="IPR001602">
    <property type="entry name" value="UPF0047_YjbQ-like"/>
</dbReference>
<dbReference type="PIRSF" id="PIRSF004681">
    <property type="entry name" value="UCP004681"/>
    <property type="match status" value="1"/>
</dbReference>
<dbReference type="PROSITE" id="PS01314">
    <property type="entry name" value="UPF0047"/>
    <property type="match status" value="1"/>
</dbReference>
<comment type="caution">
    <text evidence="2">The sequence shown here is derived from an EMBL/GenBank/DDBJ whole genome shotgun (WGS) entry which is preliminary data.</text>
</comment>
<evidence type="ECO:0000313" key="3">
    <source>
        <dbReference type="Proteomes" id="UP000650524"/>
    </source>
</evidence>
<sequence length="131" mass="14370">MQTTGKTDVIDVTHQVMGEVGKSNVKEGAVSLFIPGSTAALTTIEFESGAINDLKKTIEKMAPEDIYYEHNERWGDGNGYSHVRAAIFGASLCIPIVEGKMTLGTWQQIVLLDFDNSPRKRRIVVQISGET</sequence>
<reference evidence="2 3" key="1">
    <citation type="submission" date="2020-08" db="EMBL/GenBank/DDBJ databases">
        <title>Bridging the membrane lipid divide: bacteria of the FCB group superphylum have the potential to synthesize archaeal ether lipids.</title>
        <authorList>
            <person name="Villanueva L."/>
            <person name="Von Meijenfeldt F.A.B."/>
            <person name="Westbye A.B."/>
            <person name="Yadav S."/>
            <person name="Hopmans E.C."/>
            <person name="Dutilh B.E."/>
            <person name="Sinninghe Damste J.S."/>
        </authorList>
    </citation>
    <scope>NUCLEOTIDE SEQUENCE [LARGE SCALE GENOMIC DNA]</scope>
    <source>
        <strain evidence="2">NIOZ-UU27</strain>
    </source>
</reference>
<dbReference type="EMBL" id="JACNJD010000117">
    <property type="protein sequence ID" value="MBC8176248.1"/>
    <property type="molecule type" value="Genomic_DNA"/>
</dbReference>
<dbReference type="Proteomes" id="UP000650524">
    <property type="component" value="Unassembled WGS sequence"/>
</dbReference>
<dbReference type="NCBIfam" id="TIGR00149">
    <property type="entry name" value="TIGR00149_YjbQ"/>
    <property type="match status" value="1"/>
</dbReference>
<dbReference type="Gene3D" id="2.60.120.460">
    <property type="entry name" value="YjbQ-like"/>
    <property type="match status" value="1"/>
</dbReference>
<comment type="similarity">
    <text evidence="1">Belongs to the UPF0047 family.</text>
</comment>
<accession>A0A8J6MVQ2</accession>
<dbReference type="InterPro" id="IPR035917">
    <property type="entry name" value="YjbQ-like_sf"/>
</dbReference>
<evidence type="ECO:0000256" key="1">
    <source>
        <dbReference type="ARBA" id="ARBA00005534"/>
    </source>
</evidence>
<organism evidence="2 3">
    <name type="scientific">Candidatus Desulfacyla euxinica</name>
    <dbReference type="NCBI Taxonomy" id="2841693"/>
    <lineage>
        <taxon>Bacteria</taxon>
        <taxon>Deltaproteobacteria</taxon>
        <taxon>Candidatus Desulfacyla</taxon>
    </lineage>
</organism>
<proteinExistence type="inferred from homology"/>
<evidence type="ECO:0000313" key="2">
    <source>
        <dbReference type="EMBL" id="MBC8176248.1"/>
    </source>
</evidence>
<dbReference type="Pfam" id="PF01894">
    <property type="entry name" value="YjbQ"/>
    <property type="match status" value="1"/>
</dbReference>